<dbReference type="InterPro" id="IPR036291">
    <property type="entry name" value="NAD(P)-bd_dom_sf"/>
</dbReference>
<keyword evidence="2" id="KW-0560">Oxidoreductase</keyword>
<name>A0A9J6BFG6_POLVA</name>
<reference evidence="4" key="1">
    <citation type="submission" date="2021-03" db="EMBL/GenBank/DDBJ databases">
        <title>Chromosome level genome of the anhydrobiotic midge Polypedilum vanderplanki.</title>
        <authorList>
            <person name="Yoshida Y."/>
            <person name="Kikawada T."/>
            <person name="Gusev O."/>
        </authorList>
    </citation>
    <scope>NUCLEOTIDE SEQUENCE</scope>
    <source>
        <strain evidence="4">NIAS01</strain>
        <tissue evidence="4">Whole body or cell culture</tissue>
    </source>
</reference>
<dbReference type="GO" id="GO:0016491">
    <property type="term" value="F:oxidoreductase activity"/>
    <property type="evidence" value="ECO:0007669"/>
    <property type="project" value="UniProtKB-KW"/>
</dbReference>
<organism evidence="4 5">
    <name type="scientific">Polypedilum vanderplanki</name>
    <name type="common">Sleeping chironomid midge</name>
    <dbReference type="NCBI Taxonomy" id="319348"/>
    <lineage>
        <taxon>Eukaryota</taxon>
        <taxon>Metazoa</taxon>
        <taxon>Ecdysozoa</taxon>
        <taxon>Arthropoda</taxon>
        <taxon>Hexapoda</taxon>
        <taxon>Insecta</taxon>
        <taxon>Pterygota</taxon>
        <taxon>Neoptera</taxon>
        <taxon>Endopterygota</taxon>
        <taxon>Diptera</taxon>
        <taxon>Nematocera</taxon>
        <taxon>Chironomoidea</taxon>
        <taxon>Chironomidae</taxon>
        <taxon>Chironominae</taxon>
        <taxon>Polypedilum</taxon>
        <taxon>Polypedilum</taxon>
    </lineage>
</organism>
<evidence type="ECO:0000256" key="3">
    <source>
        <dbReference type="RuleBase" id="RU000363"/>
    </source>
</evidence>
<proteinExistence type="inferred from homology"/>
<dbReference type="PRINTS" id="PR00080">
    <property type="entry name" value="SDRFAMILY"/>
</dbReference>
<dbReference type="AlphaFoldDB" id="A0A9J6BFG6"/>
<dbReference type="Proteomes" id="UP001107558">
    <property type="component" value="Chromosome 4"/>
</dbReference>
<dbReference type="SUPFAM" id="SSF51735">
    <property type="entry name" value="NAD(P)-binding Rossmann-fold domains"/>
    <property type="match status" value="1"/>
</dbReference>
<dbReference type="PANTHER" id="PTHR43115:SF4">
    <property type="entry name" value="DEHYDROGENASE_REDUCTASE SDR FAMILY MEMBER 11"/>
    <property type="match status" value="1"/>
</dbReference>
<dbReference type="EMBL" id="JADBJN010000004">
    <property type="protein sequence ID" value="KAG5668509.1"/>
    <property type="molecule type" value="Genomic_DNA"/>
</dbReference>
<evidence type="ECO:0000256" key="2">
    <source>
        <dbReference type="ARBA" id="ARBA00023002"/>
    </source>
</evidence>
<sequence>MEKWTGKTAVITGGNSGIGAAILSQFIKHGLKVINLDINVTEKDSNFDENSNIFNRKCDVANLDSIKENFKWIEENFGVVHILVNCAGIASLTKLIDGNDENTKLIDKTIDINFRGAVHCAREAMKLMIKSDDYCMIINICSLYGHVIPYTDSSVSVYSCTKYAIRALSEVIRQELVMSENKKIRISNLSPSSVNSNLWTAFGLTKEYMESVNFMKTDDVADAVVYLLSTPYNVNVTEMIIRPVGEKF</sequence>
<dbReference type="InterPro" id="IPR002347">
    <property type="entry name" value="SDR_fam"/>
</dbReference>
<dbReference type="OrthoDB" id="1933717at2759"/>
<gene>
    <name evidence="4" type="ORF">PVAND_016448</name>
</gene>
<evidence type="ECO:0000313" key="4">
    <source>
        <dbReference type="EMBL" id="KAG5668509.1"/>
    </source>
</evidence>
<dbReference type="PRINTS" id="PR00081">
    <property type="entry name" value="GDHRDH"/>
</dbReference>
<evidence type="ECO:0000313" key="5">
    <source>
        <dbReference type="Proteomes" id="UP001107558"/>
    </source>
</evidence>
<dbReference type="Gene3D" id="3.40.50.720">
    <property type="entry name" value="NAD(P)-binding Rossmann-like Domain"/>
    <property type="match status" value="1"/>
</dbReference>
<comment type="similarity">
    <text evidence="1 3">Belongs to the short-chain dehydrogenases/reductases (SDR) family.</text>
</comment>
<dbReference type="PANTHER" id="PTHR43115">
    <property type="entry name" value="DEHYDROGENASE/REDUCTASE SDR FAMILY MEMBER 11"/>
    <property type="match status" value="1"/>
</dbReference>
<protein>
    <submittedName>
        <fullName evidence="4">Uncharacterized protein</fullName>
    </submittedName>
</protein>
<keyword evidence="5" id="KW-1185">Reference proteome</keyword>
<accession>A0A9J6BFG6</accession>
<comment type="caution">
    <text evidence="4">The sequence shown here is derived from an EMBL/GenBank/DDBJ whole genome shotgun (WGS) entry which is preliminary data.</text>
</comment>
<evidence type="ECO:0000256" key="1">
    <source>
        <dbReference type="ARBA" id="ARBA00006484"/>
    </source>
</evidence>
<dbReference type="Pfam" id="PF00106">
    <property type="entry name" value="adh_short"/>
    <property type="match status" value="1"/>
</dbReference>